<protein>
    <recommendedName>
        <fullName evidence="5">Membralin</fullName>
    </recommendedName>
</protein>
<keyword evidence="2" id="KW-0812">Transmembrane</keyword>
<feature type="region of interest" description="Disordered" evidence="1">
    <location>
        <begin position="1199"/>
        <end position="1227"/>
    </location>
</feature>
<feature type="transmembrane region" description="Helical" evidence="2">
    <location>
        <begin position="6"/>
        <end position="25"/>
    </location>
</feature>
<feature type="compositionally biased region" description="Acidic residues" evidence="1">
    <location>
        <begin position="1207"/>
        <end position="1217"/>
    </location>
</feature>
<reference evidence="4" key="1">
    <citation type="submission" date="2025-08" db="UniProtKB">
        <authorList>
            <consortium name="RefSeq"/>
        </authorList>
    </citation>
    <scope>IDENTIFICATION</scope>
    <source>
        <tissue evidence="4">Whole body pupa</tissue>
    </source>
</reference>
<keyword evidence="3" id="KW-1185">Reference proteome</keyword>
<proteinExistence type="predicted"/>
<dbReference type="GeneID" id="119638238"/>
<feature type="region of interest" description="Disordered" evidence="1">
    <location>
        <begin position="601"/>
        <end position="622"/>
    </location>
</feature>
<feature type="transmembrane region" description="Helical" evidence="2">
    <location>
        <begin position="129"/>
        <end position="148"/>
    </location>
</feature>
<dbReference type="RefSeq" id="XP_037890830.1">
    <property type="nucleotide sequence ID" value="XM_038034902.1"/>
</dbReference>
<feature type="transmembrane region" description="Helical" evidence="2">
    <location>
        <begin position="106"/>
        <end position="123"/>
    </location>
</feature>
<dbReference type="GO" id="GO:1904294">
    <property type="term" value="P:positive regulation of ERAD pathway"/>
    <property type="evidence" value="ECO:0007669"/>
    <property type="project" value="TreeGrafter"/>
</dbReference>
<feature type="compositionally biased region" description="Low complexity" evidence="1">
    <location>
        <begin position="602"/>
        <end position="614"/>
    </location>
</feature>
<feature type="compositionally biased region" description="Low complexity" evidence="1">
    <location>
        <begin position="842"/>
        <end position="862"/>
    </location>
</feature>
<keyword evidence="2" id="KW-1133">Transmembrane helix</keyword>
<evidence type="ECO:0000256" key="2">
    <source>
        <dbReference type="SAM" id="Phobius"/>
    </source>
</evidence>
<feature type="transmembrane region" description="Helical" evidence="2">
    <location>
        <begin position="355"/>
        <end position="378"/>
    </location>
</feature>
<feature type="region of interest" description="Disordered" evidence="1">
    <location>
        <begin position="798"/>
        <end position="823"/>
    </location>
</feature>
<evidence type="ECO:0000256" key="1">
    <source>
        <dbReference type="SAM" id="MobiDB-lite"/>
    </source>
</evidence>
<feature type="region of interest" description="Disordered" evidence="1">
    <location>
        <begin position="835"/>
        <end position="908"/>
    </location>
</feature>
<feature type="transmembrane region" description="Helical" evidence="2">
    <location>
        <begin position="398"/>
        <end position="420"/>
    </location>
</feature>
<feature type="compositionally biased region" description="Low complexity" evidence="1">
    <location>
        <begin position="808"/>
        <end position="823"/>
    </location>
</feature>
<dbReference type="GO" id="GO:0034976">
    <property type="term" value="P:response to endoplasmic reticulum stress"/>
    <property type="evidence" value="ECO:0007669"/>
    <property type="project" value="TreeGrafter"/>
</dbReference>
<dbReference type="GO" id="GO:0005783">
    <property type="term" value="C:endoplasmic reticulum"/>
    <property type="evidence" value="ECO:0007669"/>
    <property type="project" value="TreeGrafter"/>
</dbReference>
<feature type="compositionally biased region" description="Polar residues" evidence="1">
    <location>
        <begin position="798"/>
        <end position="807"/>
    </location>
</feature>
<dbReference type="PANTHER" id="PTHR21650:SF4">
    <property type="entry name" value="MEMBRALIN"/>
    <property type="match status" value="1"/>
</dbReference>
<dbReference type="Proteomes" id="UP000092443">
    <property type="component" value="Unplaced"/>
</dbReference>
<dbReference type="KEGG" id="gfs:119638238"/>
<feature type="compositionally biased region" description="Polar residues" evidence="1">
    <location>
        <begin position="874"/>
        <end position="892"/>
    </location>
</feature>
<dbReference type="PANTHER" id="PTHR21650">
    <property type="entry name" value="MEMBRALIN/KINETOCHORE PROTEIN NUF2"/>
    <property type="match status" value="1"/>
</dbReference>
<sequence length="1227" mass="137285">MIVIINLFIAAVLFHLVLFLIRSLINRLYARIMADVLNQNSNVVEGNNQPAANPSQPARLQQPQAAPAEAQLEAAQRLPQRNIFNININQRNRGGQNNLMNVRDRLFHAIYFKVALLYAQIFSKPMQRTLEYFILLKALLFFFALVYIHISFIKNPSSCLNNVQDWPRDGVLRVEVIPNLDERLEIYEKSQNYENSMRQLQYNYFYGIGPKSKSQLDNHQFTTNETLTKYLHQLDQYETFKTELKRKIDDNNLYKIDNDDQYIVEYSLEYGHLRLSAATRERLHIPVRVVQLDPETNKCFGDKFSKFLLREFLGYDDLLMASVRVVAEKEDNKGYLRNVITGEHYRFVSTWWTAWSSYPTAFFVMLLFTFSISMLLRFSHHQIFVLIVDLLQMLEFNVASRFPIAPLLIVVLALVGMEAIMSEFFNDTTTAFYIIIIVWVADQFDAICCHTSVTKRHWLRFFYLYHFAFYAYHYRFSGQNRSLALVSSWLFIQHSMLYFFHRYELPVIMQQTHILIIQNAGGGNAAAVIMPQRQQQQQQQEQQQQQQAVGIANGNNGMGGIGAAGGGSGGGGGGVGAGNGRGGGIAERYNFPTNRIRFISLQQQQQQRQPQQEQPGPHNPHLQRIRGLIHRLVEGNLGSMDTLRRALFARGLREPIRVRIQTGDLQHINLGTIQIIPDNTMTRATQQALNNSIAGAAPTSGATTTATNENTNNITAQQQQDLSTTTASTNAMLSISESGSTRIANTSANHNNIVRLGAEITTSSTPRAAAVTTTSWSPQMSSARSASFNTIVTASNRIGSTTSTTSGNELLNSTTLTKNNNHNNAIEVKETLENNKNETENEANWQKAQQQQQQPQQSIQQSEENEQQQEIRGQLQTITNDVSIESENIEASRNSDDAKEVKKTTVTGQSDGVTGKLDVTETDVMGANADAAEVISVETNNENNKIISGSNLQQLENNCEEQNSKVKVLNNNISQDNELNAIKTEAIKQTSVKSTESAETNINSVYLTSSENMTAPAMIITTTNQIKLPHNNNQAQTTQKQQQSQQQQQQQSEQNYINSGNEAKHHHQEKPEIDAVETVTVTAPSSSSLRTLSSLTSTFTTQIDTIPEMIDGRQVIKPQNHNTSSTVQHATITTVATVSRASGLTTTPLMPAASDGNAACCYQTTSTPTTTVTNTNIDRNNSSSLNLTVNTSTNLITDATDVRNAYDDDDDDDDDDYQKDSATVSRE</sequence>
<evidence type="ECO:0000313" key="3">
    <source>
        <dbReference type="Proteomes" id="UP000092443"/>
    </source>
</evidence>
<feature type="compositionally biased region" description="Low complexity" evidence="1">
    <location>
        <begin position="532"/>
        <end position="552"/>
    </location>
</feature>
<feature type="region of interest" description="Disordered" evidence="1">
    <location>
        <begin position="530"/>
        <end position="552"/>
    </location>
</feature>
<dbReference type="AlphaFoldDB" id="A0A9C5Z7A3"/>
<evidence type="ECO:0008006" key="5">
    <source>
        <dbReference type="Google" id="ProtNLM"/>
    </source>
</evidence>
<name>A0A9C5Z7A3_9MUSC</name>
<accession>A0A9C5Z7A3</accession>
<organism evidence="3 4">
    <name type="scientific">Glossina fuscipes</name>
    <dbReference type="NCBI Taxonomy" id="7396"/>
    <lineage>
        <taxon>Eukaryota</taxon>
        <taxon>Metazoa</taxon>
        <taxon>Ecdysozoa</taxon>
        <taxon>Arthropoda</taxon>
        <taxon>Hexapoda</taxon>
        <taxon>Insecta</taxon>
        <taxon>Pterygota</taxon>
        <taxon>Neoptera</taxon>
        <taxon>Endopterygota</taxon>
        <taxon>Diptera</taxon>
        <taxon>Brachycera</taxon>
        <taxon>Muscomorpha</taxon>
        <taxon>Hippoboscoidea</taxon>
        <taxon>Glossinidae</taxon>
        <taxon>Glossina</taxon>
    </lineage>
</organism>
<evidence type="ECO:0000313" key="4">
    <source>
        <dbReference type="RefSeq" id="XP_037890830.1"/>
    </source>
</evidence>
<dbReference type="InterPro" id="IPR019144">
    <property type="entry name" value="Membralin"/>
</dbReference>
<feature type="compositionally biased region" description="Low complexity" evidence="1">
    <location>
        <begin position="1034"/>
        <end position="1054"/>
    </location>
</feature>
<dbReference type="Pfam" id="PF09746">
    <property type="entry name" value="Membralin"/>
    <property type="match status" value="2"/>
</dbReference>
<gene>
    <name evidence="4" type="primary">LOC119638238</name>
</gene>
<feature type="transmembrane region" description="Helical" evidence="2">
    <location>
        <begin position="432"/>
        <end position="453"/>
    </location>
</feature>
<feature type="compositionally biased region" description="Basic and acidic residues" evidence="1">
    <location>
        <begin position="893"/>
        <end position="903"/>
    </location>
</feature>
<keyword evidence="2" id="KW-0472">Membrane</keyword>
<feature type="region of interest" description="Disordered" evidence="1">
    <location>
        <begin position="1032"/>
        <end position="1054"/>
    </location>
</feature>